<proteinExistence type="predicted"/>
<feature type="signal peptide" evidence="1">
    <location>
        <begin position="1"/>
        <end position="21"/>
    </location>
</feature>
<dbReference type="PANTHER" id="PTHR34838">
    <property type="entry name" value="OS08G0142100 PROTEIN-RELATED"/>
    <property type="match status" value="1"/>
</dbReference>
<dbReference type="Proteomes" id="UP000011116">
    <property type="component" value="Chromosome 7H"/>
</dbReference>
<name>A0A8I6YGY5_HORVV</name>
<organism evidence="2 3">
    <name type="scientific">Hordeum vulgare subsp. vulgare</name>
    <name type="common">Domesticated barley</name>
    <dbReference type="NCBI Taxonomy" id="112509"/>
    <lineage>
        <taxon>Eukaryota</taxon>
        <taxon>Viridiplantae</taxon>
        <taxon>Streptophyta</taxon>
        <taxon>Embryophyta</taxon>
        <taxon>Tracheophyta</taxon>
        <taxon>Spermatophyta</taxon>
        <taxon>Magnoliopsida</taxon>
        <taxon>Liliopsida</taxon>
        <taxon>Poales</taxon>
        <taxon>Poaceae</taxon>
        <taxon>BOP clade</taxon>
        <taxon>Pooideae</taxon>
        <taxon>Triticodae</taxon>
        <taxon>Triticeae</taxon>
        <taxon>Hordeinae</taxon>
        <taxon>Hordeum</taxon>
    </lineage>
</organism>
<keyword evidence="1" id="KW-0732">Signal</keyword>
<evidence type="ECO:0000313" key="3">
    <source>
        <dbReference type="Proteomes" id="UP000011116"/>
    </source>
</evidence>
<sequence length="190" mass="20422">MAMAKIILLLVVLVPIRMAAARRDCPKVPLLGAVAACQKACGTKLMHDLCISMMRQGGADMSPSHMERATVYAILAAHSAGNSFDDTKLAASNQLSQNSSLSTTLRNAYEGCMNDYAPADSSIDHIADEALPSCRFKGLADEYTRVITSVEKCRVRLLSPTLVKTPLYPMVLADRNKAVLANLLGKLLGI</sequence>
<protein>
    <recommendedName>
        <fullName evidence="4">Pectinesterase inhibitor domain-containing protein</fullName>
    </recommendedName>
</protein>
<dbReference type="PANTHER" id="PTHR34838:SF7">
    <property type="entry name" value="PECTINESTERASE INHIBITOR DOMAIN-CONTAINING PROTEIN"/>
    <property type="match status" value="1"/>
</dbReference>
<dbReference type="AlphaFoldDB" id="A0A8I6YGY5"/>
<dbReference type="EnsemblPlants" id="HORVU.MOREX.r3.7HG0738850.1">
    <property type="protein sequence ID" value="HORVU.MOREX.r3.7HG0738850.1.CDS1"/>
    <property type="gene ID" value="HORVU.MOREX.r3.7HG0738850"/>
</dbReference>
<dbReference type="RefSeq" id="XP_044961394.1">
    <property type="nucleotide sequence ID" value="XM_045105459.1"/>
</dbReference>
<dbReference type="OrthoDB" id="610439at2759"/>
<dbReference type="SUPFAM" id="SSF101148">
    <property type="entry name" value="Plant invertase/pectin methylesterase inhibitor"/>
    <property type="match status" value="1"/>
</dbReference>
<dbReference type="GeneID" id="123412507"/>
<evidence type="ECO:0008006" key="4">
    <source>
        <dbReference type="Google" id="ProtNLM"/>
    </source>
</evidence>
<dbReference type="Gene3D" id="1.20.140.40">
    <property type="entry name" value="Invertase/pectin methylesterase inhibitor family protein"/>
    <property type="match status" value="1"/>
</dbReference>
<evidence type="ECO:0000313" key="2">
    <source>
        <dbReference type="EnsemblPlants" id="HORVU.MOREX.r3.7HG0738850.1.CDS1"/>
    </source>
</evidence>
<dbReference type="SMR" id="A0A8I6YGY5"/>
<reference evidence="2" key="3">
    <citation type="submission" date="2022-01" db="UniProtKB">
        <authorList>
            <consortium name="EnsemblPlants"/>
        </authorList>
    </citation>
    <scope>IDENTIFICATION</scope>
    <source>
        <strain evidence="2">subsp. vulgare</strain>
    </source>
</reference>
<dbReference type="Gramene" id="HORVU.MOREX.r3.7HG0738850.1">
    <property type="protein sequence ID" value="HORVU.MOREX.r3.7HG0738850.1.CDS1"/>
    <property type="gene ID" value="HORVU.MOREX.r3.7HG0738850"/>
</dbReference>
<gene>
    <name evidence="2" type="primary">LOC123412507</name>
</gene>
<feature type="chain" id="PRO_5035259213" description="Pectinesterase inhibitor domain-containing protein" evidence="1">
    <location>
        <begin position="22"/>
        <end position="190"/>
    </location>
</feature>
<dbReference type="KEGG" id="hvg:123412507"/>
<accession>A0A8I6YGY5</accession>
<reference evidence="3" key="1">
    <citation type="journal article" date="2012" name="Nature">
        <title>A physical, genetic and functional sequence assembly of the barley genome.</title>
        <authorList>
            <consortium name="The International Barley Genome Sequencing Consortium"/>
            <person name="Mayer K.F."/>
            <person name="Waugh R."/>
            <person name="Brown J.W."/>
            <person name="Schulman A."/>
            <person name="Langridge P."/>
            <person name="Platzer M."/>
            <person name="Fincher G.B."/>
            <person name="Muehlbauer G.J."/>
            <person name="Sato K."/>
            <person name="Close T.J."/>
            <person name="Wise R.P."/>
            <person name="Stein N."/>
        </authorList>
    </citation>
    <scope>NUCLEOTIDE SEQUENCE [LARGE SCALE GENOMIC DNA]</scope>
    <source>
        <strain evidence="3">cv. Morex</strain>
    </source>
</reference>
<keyword evidence="3" id="KW-1185">Reference proteome</keyword>
<dbReference type="InterPro" id="IPR035513">
    <property type="entry name" value="Invertase/methylesterase_inhib"/>
</dbReference>
<evidence type="ECO:0000256" key="1">
    <source>
        <dbReference type="SAM" id="SignalP"/>
    </source>
</evidence>
<reference evidence="2" key="2">
    <citation type="submission" date="2020-10" db="EMBL/GenBank/DDBJ databases">
        <authorList>
            <person name="Scholz U."/>
            <person name="Mascher M."/>
            <person name="Fiebig A."/>
        </authorList>
    </citation>
    <scope>NUCLEOTIDE SEQUENCE [LARGE SCALE GENOMIC DNA]</scope>
    <source>
        <strain evidence="2">cv. Morex</strain>
    </source>
</reference>
<dbReference type="Gramene" id="HORVU.MOREX.r2.7HG0612820.1">
    <property type="protein sequence ID" value="HORVU.MOREX.r2.7HG0612820.1.CDS.1"/>
    <property type="gene ID" value="HORVU.MOREX.r2.7HG0612820"/>
</dbReference>